<dbReference type="PANTHER" id="PTHR12815">
    <property type="entry name" value="SORTING AND ASSEMBLY MACHINERY SAMM50 PROTEIN FAMILY MEMBER"/>
    <property type="match status" value="1"/>
</dbReference>
<accession>A0ABW5E7S1</accession>
<feature type="signal peptide" evidence="5">
    <location>
        <begin position="1"/>
        <end position="17"/>
    </location>
</feature>
<gene>
    <name evidence="7" type="ORF">ACFSQZ_12730</name>
</gene>
<evidence type="ECO:0000256" key="5">
    <source>
        <dbReference type="SAM" id="SignalP"/>
    </source>
</evidence>
<keyword evidence="5" id="KW-0732">Signal</keyword>
<evidence type="ECO:0000313" key="7">
    <source>
        <dbReference type="EMBL" id="MFD2277338.1"/>
    </source>
</evidence>
<name>A0ABW5E7S1_9BACT</name>
<keyword evidence="3" id="KW-0812">Transmembrane</keyword>
<reference evidence="8" key="1">
    <citation type="journal article" date="2019" name="Int. J. Syst. Evol. Microbiol.">
        <title>The Global Catalogue of Microorganisms (GCM) 10K type strain sequencing project: providing services to taxonomists for standard genome sequencing and annotation.</title>
        <authorList>
            <consortium name="The Broad Institute Genomics Platform"/>
            <consortium name="The Broad Institute Genome Sequencing Center for Infectious Disease"/>
            <person name="Wu L."/>
            <person name="Ma J."/>
        </authorList>
    </citation>
    <scope>NUCLEOTIDE SEQUENCE [LARGE SCALE GENOMIC DNA]</scope>
    <source>
        <strain evidence="8">JCM 16545</strain>
    </source>
</reference>
<dbReference type="PANTHER" id="PTHR12815:SF18">
    <property type="entry name" value="SORTING AND ASSEMBLY MACHINERY COMPONENT 50 HOMOLOG"/>
    <property type="match status" value="1"/>
</dbReference>
<dbReference type="Gene3D" id="2.40.160.50">
    <property type="entry name" value="membrane protein fhac: a member of the omp85/tpsb transporter family"/>
    <property type="match status" value="1"/>
</dbReference>
<keyword evidence="2" id="KW-1134">Transmembrane beta strand</keyword>
<comment type="caution">
    <text evidence="7">The sequence shown here is derived from an EMBL/GenBank/DDBJ whole genome shotgun (WGS) entry which is preliminary data.</text>
</comment>
<dbReference type="Proteomes" id="UP001597297">
    <property type="component" value="Unassembled WGS sequence"/>
</dbReference>
<evidence type="ECO:0000256" key="2">
    <source>
        <dbReference type="ARBA" id="ARBA00022452"/>
    </source>
</evidence>
<sequence>MRSFLTTLLLSSSIANAANVQLSGIDENSRGKYSIALEPRLVFINARPATSWRADDASFFLKRLLIRDGYPDAQVNWTIQGQTINLKAIPGKRLFYGTVHSNQESILDQQTLTNYFYQPIVDGELANIDKPPYIAEYTKKGVENVENYLKSKGYWNAQVSLISEKRQNDTGRVNVNINILQGSLHHIARPTFQGIDSATEQAILKEIAQYLGQVATTENITAINSAVIEYFRKTGFHFATVDVQPIHSASKTTLAFIINQGRRYIVDDINVTGNVDTQTRRIKRHFNDLQGKPYDASEATKDTGRLLKTGIFKKVVVTPITHEDGTLDLDIEVEEGDSVTTRTYLGADSYDGFIAGLSYTDLNFQGKMWQLNARGEYSGRGLLGEVGITEPFFMGEHISFNFRGFALQRRPEGYDKYEMGLEGSWLWNPNDIYSLRAYLGTSIVDTSSVVMTDQELGPKEYLNTRIGAINSFEFRDNPILPTEGYHGQILTEFGNIIGDATSNYFKLELNNSYRHHFGEKQYLTTRLDTGLILPQDSDDLPIDRRFFTGGANTMRGYEEDELGPRSQSGDPLGGEAYWVGSVEFIREITGPFHLGIFYDLGQVYEDYSDLNFSNPSQAVGLSARIHLPIGPIRFEYGYNLDRKDYEPSGAFHFSIGASF</sequence>
<feature type="chain" id="PRO_5047384092" evidence="5">
    <location>
        <begin position="18"/>
        <end position="659"/>
    </location>
</feature>
<keyword evidence="8" id="KW-1185">Reference proteome</keyword>
<dbReference type="RefSeq" id="WP_377093877.1">
    <property type="nucleotide sequence ID" value="NZ_JBHSJM010000001.1"/>
</dbReference>
<dbReference type="InterPro" id="IPR010827">
    <property type="entry name" value="BamA/TamA_POTRA"/>
</dbReference>
<keyword evidence="4" id="KW-0472">Membrane</keyword>
<organism evidence="7 8">
    <name type="scientific">Rubritalea spongiae</name>
    <dbReference type="NCBI Taxonomy" id="430797"/>
    <lineage>
        <taxon>Bacteria</taxon>
        <taxon>Pseudomonadati</taxon>
        <taxon>Verrucomicrobiota</taxon>
        <taxon>Verrucomicrobiia</taxon>
        <taxon>Verrucomicrobiales</taxon>
        <taxon>Rubritaleaceae</taxon>
        <taxon>Rubritalea</taxon>
    </lineage>
</organism>
<feature type="domain" description="POTRA" evidence="6">
    <location>
        <begin position="264"/>
        <end position="336"/>
    </location>
</feature>
<dbReference type="InterPro" id="IPR039910">
    <property type="entry name" value="D15-like"/>
</dbReference>
<evidence type="ECO:0000313" key="8">
    <source>
        <dbReference type="Proteomes" id="UP001597297"/>
    </source>
</evidence>
<proteinExistence type="predicted"/>
<dbReference type="InterPro" id="IPR000184">
    <property type="entry name" value="Bac_surfAg_D15"/>
</dbReference>
<dbReference type="Pfam" id="PF01103">
    <property type="entry name" value="Omp85"/>
    <property type="match status" value="1"/>
</dbReference>
<dbReference type="EMBL" id="JBHUJC010000041">
    <property type="protein sequence ID" value="MFD2277338.1"/>
    <property type="molecule type" value="Genomic_DNA"/>
</dbReference>
<evidence type="ECO:0000256" key="4">
    <source>
        <dbReference type="ARBA" id="ARBA00023136"/>
    </source>
</evidence>
<protein>
    <submittedName>
        <fullName evidence="7">Outer membrane protein assembly factor</fullName>
    </submittedName>
</protein>
<evidence type="ECO:0000256" key="3">
    <source>
        <dbReference type="ARBA" id="ARBA00022692"/>
    </source>
</evidence>
<dbReference type="InterPro" id="IPR034746">
    <property type="entry name" value="POTRA"/>
</dbReference>
<evidence type="ECO:0000259" key="6">
    <source>
        <dbReference type="PROSITE" id="PS51779"/>
    </source>
</evidence>
<comment type="subcellular location">
    <subcellularLocation>
        <location evidence="1">Membrane</location>
    </subcellularLocation>
</comment>
<dbReference type="Gene3D" id="3.10.20.310">
    <property type="entry name" value="membrane protein fhac"/>
    <property type="match status" value="1"/>
</dbReference>
<dbReference type="Pfam" id="PF07244">
    <property type="entry name" value="POTRA"/>
    <property type="match status" value="1"/>
</dbReference>
<dbReference type="PROSITE" id="PS51779">
    <property type="entry name" value="POTRA"/>
    <property type="match status" value="1"/>
</dbReference>
<evidence type="ECO:0000256" key="1">
    <source>
        <dbReference type="ARBA" id="ARBA00004370"/>
    </source>
</evidence>